<protein>
    <submittedName>
        <fullName evidence="1">Uncharacterized protein</fullName>
    </submittedName>
</protein>
<sequence length="138" mass="14706">MSVSSDHWLCQSPIRHITQLYASRSGGKIRAHTRASDQGSPDRETIVILGGSFNASAVIRTEGFLLVEGKRGPGESSDPLALLNTAWDRAAADESPPSTTRLGTFDPRLRPFSDVATFSMAPGISAGNGFTDWGDETA</sequence>
<reference evidence="1" key="1">
    <citation type="submission" date="2021-08" db="EMBL/GenBank/DDBJ databases">
        <title>Chromosome-Level Trichoderma cornu-damae using Hi-C Data.</title>
        <authorList>
            <person name="Kim C.S."/>
        </authorList>
    </citation>
    <scope>NUCLEOTIDE SEQUENCE</scope>
    <source>
        <strain evidence="1">KA19-0412C</strain>
    </source>
</reference>
<comment type="caution">
    <text evidence="1">The sequence shown here is derived from an EMBL/GenBank/DDBJ whole genome shotgun (WGS) entry which is preliminary data.</text>
</comment>
<dbReference type="Proteomes" id="UP000827724">
    <property type="component" value="Unassembled WGS sequence"/>
</dbReference>
<organism evidence="1 2">
    <name type="scientific">Trichoderma cornu-damae</name>
    <dbReference type="NCBI Taxonomy" id="654480"/>
    <lineage>
        <taxon>Eukaryota</taxon>
        <taxon>Fungi</taxon>
        <taxon>Dikarya</taxon>
        <taxon>Ascomycota</taxon>
        <taxon>Pezizomycotina</taxon>
        <taxon>Sordariomycetes</taxon>
        <taxon>Hypocreomycetidae</taxon>
        <taxon>Hypocreales</taxon>
        <taxon>Hypocreaceae</taxon>
        <taxon>Trichoderma</taxon>
    </lineage>
</organism>
<dbReference type="AlphaFoldDB" id="A0A9P8QQH9"/>
<gene>
    <name evidence="1" type="ORF">Trco_003016</name>
</gene>
<name>A0A9P8QQH9_9HYPO</name>
<proteinExistence type="predicted"/>
<evidence type="ECO:0000313" key="2">
    <source>
        <dbReference type="Proteomes" id="UP000827724"/>
    </source>
</evidence>
<accession>A0A9P8QQH9</accession>
<keyword evidence="2" id="KW-1185">Reference proteome</keyword>
<evidence type="ECO:0000313" key="1">
    <source>
        <dbReference type="EMBL" id="KAH6609670.1"/>
    </source>
</evidence>
<dbReference type="EMBL" id="JAIWOZ010000002">
    <property type="protein sequence ID" value="KAH6609670.1"/>
    <property type="molecule type" value="Genomic_DNA"/>
</dbReference>